<feature type="non-terminal residue" evidence="1">
    <location>
        <position position="114"/>
    </location>
</feature>
<keyword evidence="2" id="KW-1185">Reference proteome</keyword>
<feature type="non-terminal residue" evidence="1">
    <location>
        <position position="1"/>
    </location>
</feature>
<proteinExistence type="predicted"/>
<dbReference type="AlphaFoldDB" id="A0A8J1TEY7"/>
<comment type="caution">
    <text evidence="1">The sequence shown here is derived from an EMBL/GenBank/DDBJ whole genome shotgun (WGS) entry which is preliminary data.</text>
</comment>
<dbReference type="EMBL" id="CAIIXF020000002">
    <property type="protein sequence ID" value="CAH1776365.1"/>
    <property type="molecule type" value="Genomic_DNA"/>
</dbReference>
<name>A0A8J1TEY7_OWEFU</name>
<protein>
    <submittedName>
        <fullName evidence="1">Uncharacterized protein</fullName>
    </submittedName>
</protein>
<reference evidence="1" key="1">
    <citation type="submission" date="2022-03" db="EMBL/GenBank/DDBJ databases">
        <authorList>
            <person name="Martin C."/>
        </authorList>
    </citation>
    <scope>NUCLEOTIDE SEQUENCE</scope>
</reference>
<organism evidence="1 2">
    <name type="scientific">Owenia fusiformis</name>
    <name type="common">Polychaete worm</name>
    <dbReference type="NCBI Taxonomy" id="6347"/>
    <lineage>
        <taxon>Eukaryota</taxon>
        <taxon>Metazoa</taxon>
        <taxon>Spiralia</taxon>
        <taxon>Lophotrochozoa</taxon>
        <taxon>Annelida</taxon>
        <taxon>Polychaeta</taxon>
        <taxon>Sedentaria</taxon>
        <taxon>Canalipalpata</taxon>
        <taxon>Sabellida</taxon>
        <taxon>Oweniida</taxon>
        <taxon>Oweniidae</taxon>
        <taxon>Owenia</taxon>
    </lineage>
</organism>
<sequence>SDYQCTRVQGVVKVYLKASCHADFKGSALEKKCFGEDEPFSNIPCYDGIKGIHYKNKYCAECDFVQAPKFWRPRIECINGNINLDNLHVGSLNIPRIMELIRDLRYLGRGCRYD</sequence>
<gene>
    <name evidence="1" type="ORF">OFUS_LOCUS3544</name>
</gene>
<evidence type="ECO:0000313" key="1">
    <source>
        <dbReference type="EMBL" id="CAH1776365.1"/>
    </source>
</evidence>
<dbReference type="Proteomes" id="UP000749559">
    <property type="component" value="Unassembled WGS sequence"/>
</dbReference>
<accession>A0A8J1TEY7</accession>
<evidence type="ECO:0000313" key="2">
    <source>
        <dbReference type="Proteomes" id="UP000749559"/>
    </source>
</evidence>